<dbReference type="EMBL" id="JBBNAE010000002">
    <property type="protein sequence ID" value="KAK9144512.1"/>
    <property type="molecule type" value="Genomic_DNA"/>
</dbReference>
<reference evidence="1 2" key="1">
    <citation type="submission" date="2024-01" db="EMBL/GenBank/DDBJ databases">
        <title>Genome assemblies of Stephania.</title>
        <authorList>
            <person name="Yang L."/>
        </authorList>
    </citation>
    <scope>NUCLEOTIDE SEQUENCE [LARGE SCALE GENOMIC DNA]</scope>
    <source>
        <strain evidence="1">QJT</strain>
        <tissue evidence="1">Leaf</tissue>
    </source>
</reference>
<comment type="caution">
    <text evidence="1">The sequence shown here is derived from an EMBL/GenBank/DDBJ whole genome shotgun (WGS) entry which is preliminary data.</text>
</comment>
<dbReference type="Proteomes" id="UP001417504">
    <property type="component" value="Unassembled WGS sequence"/>
</dbReference>
<dbReference type="PANTHER" id="PTHR36736">
    <property type="entry name" value="OS03G0100030 PROTEIN"/>
    <property type="match status" value="1"/>
</dbReference>
<gene>
    <name evidence="1" type="ORF">Sjap_004415</name>
</gene>
<name>A0AAP0K4D3_9MAGN</name>
<evidence type="ECO:0000313" key="1">
    <source>
        <dbReference type="EMBL" id="KAK9144512.1"/>
    </source>
</evidence>
<proteinExistence type="predicted"/>
<sequence>MITHGIYSAVILGHGLWKIHDHKRRLRQRIQQLKSEGRYSMLYTNTKSPSALSARARGSLPGPQKVSVLLEGR</sequence>
<dbReference type="AlphaFoldDB" id="A0AAP0K4D3"/>
<dbReference type="PANTHER" id="PTHR36736:SF1">
    <property type="entry name" value="OS03G0100030 PROTEIN"/>
    <property type="match status" value="1"/>
</dbReference>
<keyword evidence="2" id="KW-1185">Reference proteome</keyword>
<accession>A0AAP0K4D3</accession>
<organism evidence="1 2">
    <name type="scientific">Stephania japonica</name>
    <dbReference type="NCBI Taxonomy" id="461633"/>
    <lineage>
        <taxon>Eukaryota</taxon>
        <taxon>Viridiplantae</taxon>
        <taxon>Streptophyta</taxon>
        <taxon>Embryophyta</taxon>
        <taxon>Tracheophyta</taxon>
        <taxon>Spermatophyta</taxon>
        <taxon>Magnoliopsida</taxon>
        <taxon>Ranunculales</taxon>
        <taxon>Menispermaceae</taxon>
        <taxon>Menispermoideae</taxon>
        <taxon>Cissampelideae</taxon>
        <taxon>Stephania</taxon>
    </lineage>
</organism>
<evidence type="ECO:0000313" key="2">
    <source>
        <dbReference type="Proteomes" id="UP001417504"/>
    </source>
</evidence>
<protein>
    <submittedName>
        <fullName evidence="1">Uncharacterized protein</fullName>
    </submittedName>
</protein>